<proteinExistence type="inferred from homology"/>
<feature type="compositionally biased region" description="Low complexity" evidence="5">
    <location>
        <begin position="20"/>
        <end position="29"/>
    </location>
</feature>
<organism evidence="7">
    <name type="scientific">Viola mottle virus</name>
    <dbReference type="NCBI Taxonomy" id="2931830"/>
    <lineage>
        <taxon>Viruses</taxon>
        <taxon>Riboviria</taxon>
    </lineage>
</organism>
<evidence type="ECO:0000256" key="1">
    <source>
        <dbReference type="ARBA" id="ARBA00010355"/>
    </source>
</evidence>
<evidence type="ECO:0000256" key="2">
    <source>
        <dbReference type="ARBA" id="ARBA00013812"/>
    </source>
</evidence>
<keyword evidence="6" id="KW-0812">Transmembrane</keyword>
<dbReference type="Pfam" id="PF02495">
    <property type="entry name" value="TGBp3"/>
    <property type="match status" value="1"/>
</dbReference>
<evidence type="ECO:0000256" key="6">
    <source>
        <dbReference type="SAM" id="Phobius"/>
    </source>
</evidence>
<dbReference type="InterPro" id="IPR003411">
    <property type="entry name" value="TGBp3"/>
</dbReference>
<gene>
    <name evidence="7" type="primary">ORF4</name>
</gene>
<evidence type="ECO:0000313" key="7">
    <source>
        <dbReference type="EMBL" id="UOF93411.1"/>
    </source>
</evidence>
<keyword evidence="6" id="KW-0472">Membrane</keyword>
<evidence type="ECO:0000256" key="3">
    <source>
        <dbReference type="ARBA" id="ARBA00025270"/>
    </source>
</evidence>
<comment type="function">
    <text evidence="3">Plays a role in viral cell-to-cell propagation, by facilitating genome transport to neighboring plant cells through plasmosdesmata. May induce the formation of granular vesicles derived from the Endoplasmic reticulum, which align on actin filaments.</text>
</comment>
<reference evidence="7" key="1">
    <citation type="submission" date="2022-03" db="EMBL/GenBank/DDBJ databases">
        <title>Plant Virus Collection isolate.</title>
        <authorList>
            <person name="Knierim D."/>
            <person name="Margaria P."/>
            <person name="Menzel W."/>
            <person name="Winter S."/>
        </authorList>
    </citation>
    <scope>NUCLEOTIDE SEQUENCE</scope>
    <source>
        <strain evidence="7">DSMZ PV-0224</strain>
    </source>
</reference>
<accession>A0A8T9JC30</accession>
<evidence type="ECO:0000256" key="5">
    <source>
        <dbReference type="SAM" id="MobiDB-lite"/>
    </source>
</evidence>
<sequence>MERNESTISDPNPPTPIQPTPLSSSRSSSYPDSFYFCLAALTLLLAVLAANSFTNHNPCTIHINGHSTTLTGNCPITTELLTSLHPRLLSFPDSRTN</sequence>
<feature type="transmembrane region" description="Helical" evidence="6">
    <location>
        <begin position="33"/>
        <end position="53"/>
    </location>
</feature>
<evidence type="ECO:0000256" key="4">
    <source>
        <dbReference type="ARBA" id="ARBA00033148"/>
    </source>
</evidence>
<feature type="region of interest" description="Disordered" evidence="5">
    <location>
        <begin position="1"/>
        <end position="29"/>
    </location>
</feature>
<comment type="similarity">
    <text evidence="1">Belongs to the Tymovirales TGBp3 protein family.</text>
</comment>
<protein>
    <recommendedName>
        <fullName evidence="2">Movement protein TGBp3</fullName>
    </recommendedName>
    <alternativeName>
        <fullName evidence="4">Triple gene block 3 protein</fullName>
    </alternativeName>
</protein>
<keyword evidence="6" id="KW-1133">Transmembrane helix</keyword>
<dbReference type="EMBL" id="ON013891">
    <property type="protein sequence ID" value="UOF93411.1"/>
    <property type="molecule type" value="Genomic_RNA"/>
</dbReference>
<name>A0A8T9JC30_9VIRU</name>